<dbReference type="Gene3D" id="3.40.1080.10">
    <property type="entry name" value="Glutaconate Coenzyme A-transferase"/>
    <property type="match status" value="1"/>
</dbReference>
<keyword evidence="4" id="KW-1185">Reference proteome</keyword>
<gene>
    <name evidence="3" type="ORF">JK636_17100</name>
</gene>
<dbReference type="SUPFAM" id="SSF100950">
    <property type="entry name" value="NagB/RpiA/CoA transferase-like"/>
    <property type="match status" value="1"/>
</dbReference>
<dbReference type="NCBIfam" id="TIGR02428">
    <property type="entry name" value="pcaJ_scoB_fam"/>
    <property type="match status" value="1"/>
</dbReference>
<dbReference type="SMART" id="SM00882">
    <property type="entry name" value="CoA_trans"/>
    <property type="match status" value="1"/>
</dbReference>
<name>A0ABS1TDJ1_9CLOT</name>
<dbReference type="EMBL" id="JAESWC010000014">
    <property type="protein sequence ID" value="MBL4937441.1"/>
    <property type="molecule type" value="Genomic_DNA"/>
</dbReference>
<dbReference type="PANTHER" id="PTHR13707">
    <property type="entry name" value="KETOACID-COENZYME A TRANSFERASE"/>
    <property type="match status" value="1"/>
</dbReference>
<evidence type="ECO:0000313" key="4">
    <source>
        <dbReference type="Proteomes" id="UP000632377"/>
    </source>
</evidence>
<evidence type="ECO:0000313" key="3">
    <source>
        <dbReference type="EMBL" id="MBL4937441.1"/>
    </source>
</evidence>
<sequence length="220" mass="23338">MVDSKMAKVIIAKRVAKELKDGQLVNLGIGLPTLVANYIPEGMDITFQSENGMVGMGAAAVAGAEDLDITNAGGQFVTVLPHGAFFDSSMSFSLIRGGHVDITVLGALEVDEEGNLANWIIPGKMVPGMGGAMDLVTGAKKVIVAMQHTGKGEPKILKKCRLPLTAKAEVDLIVTELCVIEVTKQGLVLKEIHKDTTVEEVKSLTEAELIISDDLKVMEV</sequence>
<dbReference type="InterPro" id="IPR037171">
    <property type="entry name" value="NagB/RpiA_transferase-like"/>
</dbReference>
<accession>A0ABS1TDJ1</accession>
<dbReference type="InterPro" id="IPR012791">
    <property type="entry name" value="3-oxoacid_CoA-transf_B"/>
</dbReference>
<dbReference type="RefSeq" id="WP_202750192.1">
    <property type="nucleotide sequence ID" value="NZ_JAESWC010000014.1"/>
</dbReference>
<evidence type="ECO:0000256" key="2">
    <source>
        <dbReference type="ARBA" id="ARBA00022679"/>
    </source>
</evidence>
<dbReference type="InterPro" id="IPR004165">
    <property type="entry name" value="CoA_trans_fam_I"/>
</dbReference>
<comment type="similarity">
    <text evidence="1">Belongs to the 3-oxoacid CoA-transferase subunit B family.</text>
</comment>
<evidence type="ECO:0000256" key="1">
    <source>
        <dbReference type="ARBA" id="ARBA00007047"/>
    </source>
</evidence>
<protein>
    <submittedName>
        <fullName evidence="3">3-oxoacid CoA-transferase subunit B</fullName>
    </submittedName>
</protein>
<dbReference type="PANTHER" id="PTHR13707:SF60">
    <property type="entry name" value="ACETATE COA-TRANSFERASE SUBUNIT ALPHA"/>
    <property type="match status" value="1"/>
</dbReference>
<organism evidence="3 4">
    <name type="scientific">Clostridium rhizosphaerae</name>
    <dbReference type="NCBI Taxonomy" id="2803861"/>
    <lineage>
        <taxon>Bacteria</taxon>
        <taxon>Bacillati</taxon>
        <taxon>Bacillota</taxon>
        <taxon>Clostridia</taxon>
        <taxon>Eubacteriales</taxon>
        <taxon>Clostridiaceae</taxon>
        <taxon>Clostridium</taxon>
    </lineage>
</organism>
<comment type="caution">
    <text evidence="3">The sequence shown here is derived from an EMBL/GenBank/DDBJ whole genome shotgun (WGS) entry which is preliminary data.</text>
</comment>
<dbReference type="Pfam" id="PF01144">
    <property type="entry name" value="CoA_trans"/>
    <property type="match status" value="1"/>
</dbReference>
<proteinExistence type="inferred from homology"/>
<keyword evidence="2" id="KW-0808">Transferase</keyword>
<reference evidence="3 4" key="1">
    <citation type="submission" date="2021-01" db="EMBL/GenBank/DDBJ databases">
        <title>Genome public.</title>
        <authorList>
            <person name="Liu C."/>
            <person name="Sun Q."/>
        </authorList>
    </citation>
    <scope>NUCLEOTIDE SEQUENCE [LARGE SCALE GENOMIC DNA]</scope>
    <source>
        <strain evidence="3 4">YIM B02515</strain>
    </source>
</reference>
<dbReference type="Proteomes" id="UP000632377">
    <property type="component" value="Unassembled WGS sequence"/>
</dbReference>